<reference evidence="9" key="1">
    <citation type="submission" date="2019-08" db="EMBL/GenBank/DDBJ databases">
        <title>The improved chromosome-level genome for the pearl oyster Pinctada fucata martensii using PacBio sequencing and Hi-C.</title>
        <authorList>
            <person name="Zheng Z."/>
        </authorList>
    </citation>
    <scope>NUCLEOTIDE SEQUENCE</scope>
    <source>
        <strain evidence="9">ZZ-2019</strain>
        <tissue evidence="9">Adductor muscle</tissue>
    </source>
</reference>
<dbReference type="Proteomes" id="UP001186944">
    <property type="component" value="Unassembled WGS sequence"/>
</dbReference>
<evidence type="ECO:0000256" key="5">
    <source>
        <dbReference type="ARBA" id="ARBA00023134"/>
    </source>
</evidence>
<dbReference type="InterPro" id="IPR014100">
    <property type="entry name" value="GTP-bd_Obg/CgtA"/>
</dbReference>
<dbReference type="PRINTS" id="PR00326">
    <property type="entry name" value="GTP1OBG"/>
</dbReference>
<proteinExistence type="inferred from homology"/>
<comment type="subcellular location">
    <subcellularLocation>
        <location evidence="1">Nucleus</location>
        <location evidence="1">Nucleolus</location>
    </subcellularLocation>
</comment>
<dbReference type="GO" id="GO:0005730">
    <property type="term" value="C:nucleolus"/>
    <property type="evidence" value="ECO:0007669"/>
    <property type="project" value="UniProtKB-SubCell"/>
</dbReference>
<dbReference type="SUPFAM" id="SSF82051">
    <property type="entry name" value="Obg GTP-binding protein N-terminal domain"/>
    <property type="match status" value="1"/>
</dbReference>
<dbReference type="Pfam" id="PF01926">
    <property type="entry name" value="MMR_HSR1"/>
    <property type="match status" value="1"/>
</dbReference>
<name>A0AA89CBB2_PINIB</name>
<feature type="domain" description="OBG-type G" evidence="7">
    <location>
        <begin position="134"/>
        <end position="329"/>
    </location>
</feature>
<keyword evidence="10" id="KW-1185">Reference proteome</keyword>
<dbReference type="GO" id="GO:0003924">
    <property type="term" value="F:GTPase activity"/>
    <property type="evidence" value="ECO:0007669"/>
    <property type="project" value="InterPro"/>
</dbReference>
<keyword evidence="5" id="KW-0342">GTP-binding</keyword>
<evidence type="ECO:0000256" key="1">
    <source>
        <dbReference type="ARBA" id="ARBA00004604"/>
    </source>
</evidence>
<dbReference type="GO" id="GO:0005739">
    <property type="term" value="C:mitochondrion"/>
    <property type="evidence" value="ECO:0007669"/>
    <property type="project" value="TreeGrafter"/>
</dbReference>
<organism evidence="9 10">
    <name type="scientific">Pinctada imbricata</name>
    <name type="common">Atlantic pearl-oyster</name>
    <name type="synonym">Pinctada martensii</name>
    <dbReference type="NCBI Taxonomy" id="66713"/>
    <lineage>
        <taxon>Eukaryota</taxon>
        <taxon>Metazoa</taxon>
        <taxon>Spiralia</taxon>
        <taxon>Lophotrochozoa</taxon>
        <taxon>Mollusca</taxon>
        <taxon>Bivalvia</taxon>
        <taxon>Autobranchia</taxon>
        <taxon>Pteriomorphia</taxon>
        <taxon>Pterioida</taxon>
        <taxon>Pterioidea</taxon>
        <taxon>Pteriidae</taxon>
        <taxon>Pinctada</taxon>
    </lineage>
</organism>
<dbReference type="PROSITE" id="PS51710">
    <property type="entry name" value="G_OBG"/>
    <property type="match status" value="1"/>
</dbReference>
<dbReference type="Pfam" id="PF01018">
    <property type="entry name" value="GTP1_OBG"/>
    <property type="match status" value="1"/>
</dbReference>
<sequence length="369" mass="40537">MDQLRIYAKGGAGGQGFERIGGVGGKGGNVIARAKTSVTLEQIKGKYPQKRFIAENGRDSRKLVILGSSGEDMILEVPVGVVIENERGAAIGDLNEEDQEILLARGGQGGNPDNHFIGQKGEGNVISLNLKLIADIGLVGFPNAGKSTLLSAVSRSRPKIANYPFTTIQPQIGTMFYEDLRQITMADLPGLIEGAHINIGMGHKFLKHLERTKLLLMVVDINGFQLSHNYQPRSAVETVALLNKELELYKRELLDKPAVLVLNKIDGDNDGSQTAEILDRVNGLHETVNEMDEELVPQKLMKFDDIIAVSAKNKINIDKLKDRLRDLLDVYASTDNTNTGTDVALTDSSDIYSRSDWKKFSERRDTKLV</sequence>
<dbReference type="InterPro" id="IPR027417">
    <property type="entry name" value="P-loop_NTPase"/>
</dbReference>
<protein>
    <recommendedName>
        <fullName evidence="11">GTP-binding protein 10</fullName>
    </recommendedName>
</protein>
<dbReference type="InterPro" id="IPR036726">
    <property type="entry name" value="GTP1_OBG_dom_sf"/>
</dbReference>
<dbReference type="AlphaFoldDB" id="A0AA89CBB2"/>
<gene>
    <name evidence="9" type="ORF">FSP39_000006</name>
</gene>
<evidence type="ECO:0000259" key="8">
    <source>
        <dbReference type="PROSITE" id="PS51883"/>
    </source>
</evidence>
<dbReference type="PANTHER" id="PTHR11702:SF43">
    <property type="entry name" value="GTP-BINDING PROTEIN 10"/>
    <property type="match status" value="1"/>
</dbReference>
<dbReference type="PROSITE" id="PS51883">
    <property type="entry name" value="OBG"/>
    <property type="match status" value="1"/>
</dbReference>
<dbReference type="InterPro" id="IPR031167">
    <property type="entry name" value="G_OBG"/>
</dbReference>
<keyword evidence="3" id="KW-0690">Ribosome biogenesis</keyword>
<keyword evidence="4" id="KW-0547">Nucleotide-binding</keyword>
<dbReference type="InterPro" id="IPR006073">
    <property type="entry name" value="GTP-bd"/>
</dbReference>
<evidence type="ECO:0008006" key="11">
    <source>
        <dbReference type="Google" id="ProtNLM"/>
    </source>
</evidence>
<dbReference type="CDD" id="cd01898">
    <property type="entry name" value="Obg"/>
    <property type="match status" value="1"/>
</dbReference>
<keyword evidence="6" id="KW-0539">Nucleus</keyword>
<dbReference type="PIRSF" id="PIRSF002401">
    <property type="entry name" value="GTP_bd_Obg/CgtA"/>
    <property type="match status" value="1"/>
</dbReference>
<comment type="similarity">
    <text evidence="2">Belongs to the TRAFAC class OBG-HflX-like GTPase superfamily. OBG GTPase family.</text>
</comment>
<evidence type="ECO:0000256" key="3">
    <source>
        <dbReference type="ARBA" id="ARBA00022517"/>
    </source>
</evidence>
<dbReference type="PANTHER" id="PTHR11702">
    <property type="entry name" value="DEVELOPMENTALLY REGULATED GTP-BINDING PROTEIN-RELATED"/>
    <property type="match status" value="1"/>
</dbReference>
<dbReference type="Gene3D" id="2.70.210.12">
    <property type="entry name" value="GTP1/OBG domain"/>
    <property type="match status" value="1"/>
</dbReference>
<dbReference type="InterPro" id="IPR006169">
    <property type="entry name" value="GTP1_OBG_dom"/>
</dbReference>
<feature type="domain" description="Obg" evidence="8">
    <location>
        <begin position="1"/>
        <end position="133"/>
    </location>
</feature>
<evidence type="ECO:0000256" key="6">
    <source>
        <dbReference type="ARBA" id="ARBA00023242"/>
    </source>
</evidence>
<evidence type="ECO:0000259" key="7">
    <source>
        <dbReference type="PROSITE" id="PS51710"/>
    </source>
</evidence>
<dbReference type="Gene3D" id="3.40.50.300">
    <property type="entry name" value="P-loop containing nucleotide triphosphate hydrolases"/>
    <property type="match status" value="1"/>
</dbReference>
<evidence type="ECO:0000256" key="4">
    <source>
        <dbReference type="ARBA" id="ARBA00022741"/>
    </source>
</evidence>
<dbReference type="GO" id="GO:0042254">
    <property type="term" value="P:ribosome biogenesis"/>
    <property type="evidence" value="ECO:0007669"/>
    <property type="project" value="UniProtKB-UniRule"/>
</dbReference>
<dbReference type="GO" id="GO:0005525">
    <property type="term" value="F:GTP binding"/>
    <property type="evidence" value="ECO:0007669"/>
    <property type="project" value="UniProtKB-KW"/>
</dbReference>
<dbReference type="SUPFAM" id="SSF52540">
    <property type="entry name" value="P-loop containing nucleoside triphosphate hydrolases"/>
    <property type="match status" value="1"/>
</dbReference>
<dbReference type="GO" id="GO:0000287">
    <property type="term" value="F:magnesium ion binding"/>
    <property type="evidence" value="ECO:0007669"/>
    <property type="project" value="InterPro"/>
</dbReference>
<evidence type="ECO:0000256" key="2">
    <source>
        <dbReference type="ARBA" id="ARBA00007699"/>
    </source>
</evidence>
<dbReference type="EMBL" id="VSWD01000001">
    <property type="protein sequence ID" value="KAK3108042.1"/>
    <property type="molecule type" value="Genomic_DNA"/>
</dbReference>
<evidence type="ECO:0000313" key="9">
    <source>
        <dbReference type="EMBL" id="KAK3108042.1"/>
    </source>
</evidence>
<accession>A0AA89CBB2</accession>
<dbReference type="InterPro" id="IPR045086">
    <property type="entry name" value="OBG_GTPase"/>
</dbReference>
<evidence type="ECO:0000313" key="10">
    <source>
        <dbReference type="Proteomes" id="UP001186944"/>
    </source>
</evidence>
<comment type="caution">
    <text evidence="9">The sequence shown here is derived from an EMBL/GenBank/DDBJ whole genome shotgun (WGS) entry which is preliminary data.</text>
</comment>